<protein>
    <recommendedName>
        <fullName evidence="4">Polymer-forming cytoskeletal protein</fullName>
    </recommendedName>
</protein>
<keyword evidence="1" id="KW-0732">Signal</keyword>
<dbReference type="RefSeq" id="WP_134517746.1">
    <property type="nucleotide sequence ID" value="NZ_SOHE01000007.1"/>
</dbReference>
<keyword evidence="3" id="KW-1185">Reference proteome</keyword>
<proteinExistence type="predicted"/>
<evidence type="ECO:0000313" key="3">
    <source>
        <dbReference type="Proteomes" id="UP000297447"/>
    </source>
</evidence>
<name>A0A4R9ABF5_9MICO</name>
<evidence type="ECO:0000313" key="2">
    <source>
        <dbReference type="EMBL" id="TFD55439.1"/>
    </source>
</evidence>
<sequence length="494" mass="50937">MAVFAIISITIVGSTMSTLAATGSTRASVQAQAAAEAGIDVAAASLATSICPGDSATVGIQFKIKIEYQSADDGVWTPDCPTVGVVAKNFKVVATGLAEGVTWATAVGGDTRRVEAIFKYTPADEGSSAAGEVLGTGAAIYAYGSLKVFGSSQLQTATEKVEEVDGSRATIQLKTGDLSCVQTDVAGTGIITADVVVGSGDLVLGGSCQVMGNAWADGLADLHGSSKIHGSLVAEAVTAKGSAIIYKDVWATGDVDVKGSAQIYGGIEGVLSGLLGALWPAPSTPRPETPSVPDWVDYDYNVADWPEFEVITLPSTSTCDVVAIRAAIAGAKKKRLVDARACAKGIDLVYKTETLTLNGDLALIAKEFALGLDGHIDAASQTNLWMITPDLTDNSQPSCPKGVGKNTFTMNQSFIIHSHVNAMVYTPCGIQIGFSAQLNGQLYGDDIKLDVKSITTYGPVGLPGVDLDLGLDIGIGGTSKTPAYAERTSIRDLD</sequence>
<feature type="signal peptide" evidence="1">
    <location>
        <begin position="1"/>
        <end position="20"/>
    </location>
</feature>
<comment type="caution">
    <text evidence="2">The sequence shown here is derived from an EMBL/GenBank/DDBJ whole genome shotgun (WGS) entry which is preliminary data.</text>
</comment>
<dbReference type="EMBL" id="SOHE01000007">
    <property type="protein sequence ID" value="TFD55439.1"/>
    <property type="molecule type" value="Genomic_DNA"/>
</dbReference>
<organism evidence="2 3">
    <name type="scientific">Cryobacterium frigoriphilum</name>
    <dbReference type="NCBI Taxonomy" id="1259150"/>
    <lineage>
        <taxon>Bacteria</taxon>
        <taxon>Bacillati</taxon>
        <taxon>Actinomycetota</taxon>
        <taxon>Actinomycetes</taxon>
        <taxon>Micrococcales</taxon>
        <taxon>Microbacteriaceae</taxon>
        <taxon>Cryobacterium</taxon>
    </lineage>
</organism>
<feature type="chain" id="PRO_5020191060" description="Polymer-forming cytoskeletal protein" evidence="1">
    <location>
        <begin position="21"/>
        <end position="494"/>
    </location>
</feature>
<dbReference type="Proteomes" id="UP000297447">
    <property type="component" value="Unassembled WGS sequence"/>
</dbReference>
<gene>
    <name evidence="2" type="ORF">E3T55_01125</name>
</gene>
<reference evidence="2 3" key="1">
    <citation type="submission" date="2019-03" db="EMBL/GenBank/DDBJ databases">
        <title>Genomics of glacier-inhabiting Cryobacterium strains.</title>
        <authorList>
            <person name="Liu Q."/>
            <person name="Xin Y.-H."/>
        </authorList>
    </citation>
    <scope>NUCLEOTIDE SEQUENCE [LARGE SCALE GENOMIC DNA]</scope>
    <source>
        <strain evidence="2 3">Hh14</strain>
    </source>
</reference>
<dbReference type="OrthoDB" id="5094704at2"/>
<accession>A0A4R9ABF5</accession>
<evidence type="ECO:0000256" key="1">
    <source>
        <dbReference type="SAM" id="SignalP"/>
    </source>
</evidence>
<evidence type="ECO:0008006" key="4">
    <source>
        <dbReference type="Google" id="ProtNLM"/>
    </source>
</evidence>
<dbReference type="AlphaFoldDB" id="A0A4R9ABF5"/>